<dbReference type="GO" id="GO:0016491">
    <property type="term" value="F:oxidoreductase activity"/>
    <property type="evidence" value="ECO:0007669"/>
    <property type="project" value="UniProtKB-KW"/>
</dbReference>
<evidence type="ECO:0000256" key="1">
    <source>
        <dbReference type="ARBA" id="ARBA00005725"/>
    </source>
</evidence>
<accession>A0A5N6ZEQ4</accession>
<feature type="domain" description="NmrA-like" evidence="4">
    <location>
        <begin position="48"/>
        <end position="243"/>
    </location>
</feature>
<dbReference type="InterPro" id="IPR036291">
    <property type="entry name" value="NAD(P)-bd_dom_sf"/>
</dbReference>
<evidence type="ECO:0000256" key="2">
    <source>
        <dbReference type="ARBA" id="ARBA00022857"/>
    </source>
</evidence>
<dbReference type="InterPro" id="IPR051609">
    <property type="entry name" value="NmrA/Isoflavone_reductase-like"/>
</dbReference>
<evidence type="ECO:0000313" key="5">
    <source>
        <dbReference type="EMBL" id="KAE8355663.1"/>
    </source>
</evidence>
<dbReference type="Gene3D" id="3.40.50.720">
    <property type="entry name" value="NAD(P)-binding Rossmann-like Domain"/>
    <property type="match status" value="1"/>
</dbReference>
<keyword evidence="6" id="KW-1185">Reference proteome</keyword>
<comment type="similarity">
    <text evidence="1">Belongs to the NmrA-type oxidoreductase family. Isoflavone reductase subfamily.</text>
</comment>
<evidence type="ECO:0000256" key="3">
    <source>
        <dbReference type="ARBA" id="ARBA00023002"/>
    </source>
</evidence>
<protein>
    <recommendedName>
        <fullName evidence="4">NmrA-like domain-containing protein</fullName>
    </recommendedName>
</protein>
<keyword evidence="3" id="KW-0560">Oxidoreductase</keyword>
<dbReference type="Pfam" id="PF05368">
    <property type="entry name" value="NmrA"/>
    <property type="match status" value="1"/>
</dbReference>
<proteinExistence type="inferred from homology"/>
<evidence type="ECO:0000313" key="6">
    <source>
        <dbReference type="Proteomes" id="UP000327118"/>
    </source>
</evidence>
<name>A0A5N6ZEQ4_9EURO</name>
<dbReference type="PANTHER" id="PTHR47706">
    <property type="entry name" value="NMRA-LIKE FAMILY PROTEIN"/>
    <property type="match status" value="1"/>
</dbReference>
<sequence>MKGHSAGCFGEVLIPLQRHKAHRSVNETPCVAVDYDDLSGTATSLEAANVDTVICAFGMESDAVSEAQVNLIHAADMSKSTRRFVVSGYDMLFQEAHIPIVPIAKWTLAAIHAVEKTKLEYTRVVNGLFLDYYGLPHWSSHLKPWVNAVNPAGKWAVLPGDGSAPVNFITSQDMARFVVRLMDLPEWSPVSYIAGQTTTFQKILQLAEDARGERFSVKYERLEDLRKGRISFPEFYKTGLESTGQSSESIFALFHYLSSTGGYTIVSDDTLDARFPDVKITTAAEVIQSSWRGR</sequence>
<organism evidence="5 6">
    <name type="scientific">Aspergillus coremiiformis</name>
    <dbReference type="NCBI Taxonomy" id="138285"/>
    <lineage>
        <taxon>Eukaryota</taxon>
        <taxon>Fungi</taxon>
        <taxon>Dikarya</taxon>
        <taxon>Ascomycota</taxon>
        <taxon>Pezizomycotina</taxon>
        <taxon>Eurotiomycetes</taxon>
        <taxon>Eurotiomycetidae</taxon>
        <taxon>Eurotiales</taxon>
        <taxon>Aspergillaceae</taxon>
        <taxon>Aspergillus</taxon>
        <taxon>Aspergillus subgen. Circumdati</taxon>
    </lineage>
</organism>
<dbReference type="AlphaFoldDB" id="A0A5N6ZEQ4"/>
<dbReference type="Gene3D" id="3.90.25.10">
    <property type="entry name" value="UDP-galactose 4-epimerase, domain 1"/>
    <property type="match status" value="1"/>
</dbReference>
<gene>
    <name evidence="5" type="ORF">BDV28DRAFT_31128</name>
</gene>
<dbReference type="InterPro" id="IPR008030">
    <property type="entry name" value="NmrA-like"/>
</dbReference>
<dbReference type="EMBL" id="ML739049">
    <property type="protein sequence ID" value="KAE8355663.1"/>
    <property type="molecule type" value="Genomic_DNA"/>
</dbReference>
<evidence type="ECO:0000259" key="4">
    <source>
        <dbReference type="Pfam" id="PF05368"/>
    </source>
</evidence>
<reference evidence="6" key="1">
    <citation type="submission" date="2019-04" db="EMBL/GenBank/DDBJ databases">
        <title>Friends and foes A comparative genomics studyof 23 Aspergillus species from section Flavi.</title>
        <authorList>
            <consortium name="DOE Joint Genome Institute"/>
            <person name="Kjaerbolling I."/>
            <person name="Vesth T."/>
            <person name="Frisvad J.C."/>
            <person name="Nybo J.L."/>
            <person name="Theobald S."/>
            <person name="Kildgaard S."/>
            <person name="Isbrandt T."/>
            <person name="Kuo A."/>
            <person name="Sato A."/>
            <person name="Lyhne E.K."/>
            <person name="Kogle M.E."/>
            <person name="Wiebenga A."/>
            <person name="Kun R.S."/>
            <person name="Lubbers R.J."/>
            <person name="Makela M.R."/>
            <person name="Barry K."/>
            <person name="Chovatia M."/>
            <person name="Clum A."/>
            <person name="Daum C."/>
            <person name="Haridas S."/>
            <person name="He G."/>
            <person name="LaButti K."/>
            <person name="Lipzen A."/>
            <person name="Mondo S."/>
            <person name="Riley R."/>
            <person name="Salamov A."/>
            <person name="Simmons B.A."/>
            <person name="Magnuson J.K."/>
            <person name="Henrissat B."/>
            <person name="Mortensen U.H."/>
            <person name="Larsen T.O."/>
            <person name="Devries R.P."/>
            <person name="Grigoriev I.V."/>
            <person name="Machida M."/>
            <person name="Baker S.E."/>
            <person name="Andersen M.R."/>
        </authorList>
    </citation>
    <scope>NUCLEOTIDE SEQUENCE [LARGE SCALE GENOMIC DNA]</scope>
    <source>
        <strain evidence="6">CBS 553.77</strain>
    </source>
</reference>
<dbReference type="OrthoDB" id="10000533at2759"/>
<dbReference type="SUPFAM" id="SSF51735">
    <property type="entry name" value="NAD(P)-binding Rossmann-fold domains"/>
    <property type="match status" value="1"/>
</dbReference>
<dbReference type="Proteomes" id="UP000327118">
    <property type="component" value="Unassembled WGS sequence"/>
</dbReference>
<keyword evidence="2" id="KW-0521">NADP</keyword>
<dbReference type="PANTHER" id="PTHR47706:SF4">
    <property type="entry name" value="NMRA-LIKE DOMAIN-CONTAINING PROTEIN"/>
    <property type="match status" value="1"/>
</dbReference>